<keyword evidence="2" id="KW-1185">Reference proteome</keyword>
<dbReference type="Proteomes" id="UP000266723">
    <property type="component" value="Unassembled WGS sequence"/>
</dbReference>
<gene>
    <name evidence="1" type="ORF">DY000_02039469</name>
</gene>
<comment type="caution">
    <text evidence="1">The sequence shown here is derived from an EMBL/GenBank/DDBJ whole genome shotgun (WGS) entry which is preliminary data.</text>
</comment>
<evidence type="ECO:0000313" key="1">
    <source>
        <dbReference type="EMBL" id="KAF3528705.1"/>
    </source>
</evidence>
<organism evidence="1 2">
    <name type="scientific">Brassica cretica</name>
    <name type="common">Mustard</name>
    <dbReference type="NCBI Taxonomy" id="69181"/>
    <lineage>
        <taxon>Eukaryota</taxon>
        <taxon>Viridiplantae</taxon>
        <taxon>Streptophyta</taxon>
        <taxon>Embryophyta</taxon>
        <taxon>Tracheophyta</taxon>
        <taxon>Spermatophyta</taxon>
        <taxon>Magnoliopsida</taxon>
        <taxon>eudicotyledons</taxon>
        <taxon>Gunneridae</taxon>
        <taxon>Pentapetalae</taxon>
        <taxon>rosids</taxon>
        <taxon>malvids</taxon>
        <taxon>Brassicales</taxon>
        <taxon>Brassicaceae</taxon>
        <taxon>Brassiceae</taxon>
        <taxon>Brassica</taxon>
    </lineage>
</organism>
<name>A0ABQ7B963_BRACR</name>
<proteinExistence type="predicted"/>
<accession>A0ABQ7B963</accession>
<sequence length="262" mass="29030">MSNLSVDAEEALLRSSCKIRAAGALDAGIPWNLWTLRLLAGRLCLGPLGLFFSTLGSFGELMSSGPGGTLFCHPRRGHYQYLLGFRILPLGSWPQSSSRAARCFCRKPISDLEGAALRGRDRDRDLSRAPASVDFLVIGDPRPVFPGDEGSRHGYEMCSHIYPPKRPDLKNSGLARRSPHGAAPLFHLRDHRLIADEILSGLIYAGWRTRILRDPCLLSRYRFGGPRVRPCEEVNIGPQGVLHMIRGPRPLNRLPFACLLDL</sequence>
<evidence type="ECO:0000313" key="2">
    <source>
        <dbReference type="Proteomes" id="UP000266723"/>
    </source>
</evidence>
<protein>
    <submittedName>
        <fullName evidence="1">Uncharacterized protein</fullName>
    </submittedName>
</protein>
<dbReference type="EMBL" id="QGKV02001507">
    <property type="protein sequence ID" value="KAF3528705.1"/>
    <property type="molecule type" value="Genomic_DNA"/>
</dbReference>
<reference evidence="1 2" key="1">
    <citation type="journal article" date="2020" name="BMC Genomics">
        <title>Intraspecific diversification of the crop wild relative Brassica cretica Lam. using demographic model selection.</title>
        <authorList>
            <person name="Kioukis A."/>
            <person name="Michalopoulou V.A."/>
            <person name="Briers L."/>
            <person name="Pirintsos S."/>
            <person name="Studholme D.J."/>
            <person name="Pavlidis P."/>
            <person name="Sarris P.F."/>
        </authorList>
    </citation>
    <scope>NUCLEOTIDE SEQUENCE [LARGE SCALE GENOMIC DNA]</scope>
    <source>
        <strain evidence="2">cv. PFS-1207/04</strain>
    </source>
</reference>